<gene>
    <name evidence="1" type="ORF">DY114_07250</name>
</gene>
<sequence length="198" mass="22764">MFKESKNTLASGIPEVDKFLQYRLFVGVPKNNQKLNMIAIVQEQGKIINAKNYPFLVIPTSNAKGRKTSQITGLYRRGHALGVDDITQPYKFRIMFVLKKSVKIPPRPFMRYTLDHKKDEWNILLTNLIHEMLIGRLTANKAYTKLGNKIVDDLKQTINDFAHPQNSKLTQERKGFDNPLIDSGILRDSITFYLIKKG</sequence>
<organism evidence="1 2">
    <name type="scientific">Apilactobacillus micheneri</name>
    <dbReference type="NCBI Taxonomy" id="1899430"/>
    <lineage>
        <taxon>Bacteria</taxon>
        <taxon>Bacillati</taxon>
        <taxon>Bacillota</taxon>
        <taxon>Bacilli</taxon>
        <taxon>Lactobacillales</taxon>
        <taxon>Lactobacillaceae</taxon>
        <taxon>Apilactobacillus</taxon>
    </lineage>
</organism>
<protein>
    <submittedName>
        <fullName evidence="1">Uncharacterized protein</fullName>
    </submittedName>
</protein>
<evidence type="ECO:0000313" key="1">
    <source>
        <dbReference type="EMBL" id="TPR23097.1"/>
    </source>
</evidence>
<keyword evidence="2" id="KW-1185">Reference proteome</keyword>
<reference evidence="1 2" key="1">
    <citation type="submission" date="2018-08" db="EMBL/GenBank/DDBJ databases">
        <title>Comparative genomics of wild bee and flower associated Lactobacillus reveals potential adaptation to the bee host.</title>
        <authorList>
            <person name="Vuong H.Q."/>
            <person name="Mcfrederick Q.S."/>
        </authorList>
    </citation>
    <scope>NUCLEOTIDE SEQUENCE [LARGE SCALE GENOMIC DNA]</scope>
    <source>
        <strain evidence="1 2">HV_13</strain>
    </source>
</reference>
<dbReference type="EMBL" id="QUAV01000006">
    <property type="protein sequence ID" value="TPR23097.1"/>
    <property type="molecule type" value="Genomic_DNA"/>
</dbReference>
<proteinExistence type="predicted"/>
<comment type="caution">
    <text evidence="1">The sequence shown here is derived from an EMBL/GenBank/DDBJ whole genome shotgun (WGS) entry which is preliminary data.</text>
</comment>
<evidence type="ECO:0000313" key="2">
    <source>
        <dbReference type="Proteomes" id="UP000777560"/>
    </source>
</evidence>
<dbReference type="Proteomes" id="UP000777560">
    <property type="component" value="Unassembled WGS sequence"/>
</dbReference>
<name>A0ABY2YV29_9LACO</name>
<accession>A0ABY2YV29</accession>